<dbReference type="InterPro" id="IPR054331">
    <property type="entry name" value="LiaF_TM"/>
</dbReference>
<dbReference type="Proteomes" id="UP000000723">
    <property type="component" value="Chromosome"/>
</dbReference>
<feature type="transmembrane region" description="Helical" evidence="1">
    <location>
        <begin position="7"/>
        <end position="27"/>
    </location>
</feature>
<dbReference type="eggNOG" id="COG4758">
    <property type="taxonomic scope" value="Bacteria"/>
</dbReference>
<dbReference type="Pfam" id="PF22570">
    <property type="entry name" value="LiaF-TM"/>
    <property type="match status" value="1"/>
</dbReference>
<evidence type="ECO:0000259" key="2">
    <source>
        <dbReference type="Pfam" id="PF22570"/>
    </source>
</evidence>
<dbReference type="STRING" id="511995.CFPG_177"/>
<organism evidence="3 4">
    <name type="scientific">Azobacteroides pseudotrichonymphae genomovar. CFP2</name>
    <dbReference type="NCBI Taxonomy" id="511995"/>
    <lineage>
        <taxon>Bacteria</taxon>
        <taxon>Pseudomonadati</taxon>
        <taxon>Bacteroidota</taxon>
        <taxon>Bacteroidia</taxon>
        <taxon>Bacteroidales</taxon>
        <taxon>Candidatus Azobacteroides</taxon>
    </lineage>
</organism>
<accession>B6YQG8</accession>
<keyword evidence="1" id="KW-1133">Transmembrane helix</keyword>
<name>B6YQG8_AZOPC</name>
<keyword evidence="4" id="KW-1185">Reference proteome</keyword>
<feature type="transmembrane region" description="Helical" evidence="1">
    <location>
        <begin position="57"/>
        <end position="78"/>
    </location>
</feature>
<dbReference type="AlphaFoldDB" id="B6YQG8"/>
<sequence length="237" mass="27291">MKKIMTFGIIVVTLGIFLLVDNMGFLLPCVRHIVFSWQVLLITIGIILIANRKLTSGVILILIGLCFSLPNVLENFVFDKNLTILPITLIIIGMGLIIHAIAKKKCRYYRCSDKKTFVETVTSEEWFVRRNYTFSHSKEKWAYSSLKNIEIETIFSNIELNFEQVRLSEEDTVRIKIISVFSYVTLCVPIDWKIKLNQNGVFVSFSDERIRSEIDFKKVVFLEIEGKFSGGELKCCV</sequence>
<evidence type="ECO:0000313" key="4">
    <source>
        <dbReference type="Proteomes" id="UP000000723"/>
    </source>
</evidence>
<feature type="transmembrane region" description="Helical" evidence="1">
    <location>
        <begin position="33"/>
        <end position="50"/>
    </location>
</feature>
<dbReference type="OrthoDB" id="129627at2"/>
<protein>
    <recommendedName>
        <fullName evidence="2">LiaF transmembrane domain-containing protein</fullName>
    </recommendedName>
</protein>
<reference evidence="4" key="1">
    <citation type="journal article" date="2008" name="Science">
        <title>Genome of an endosymbiont coupling N2 fixation to cellulolysis within RT protist cells in termite gut.</title>
        <authorList>
            <person name="Hongoh Y."/>
            <person name="Sharma V.K."/>
            <person name="Prakash T."/>
            <person name="Noda S."/>
            <person name="Toh H."/>
            <person name="Taylor T.D."/>
            <person name="Kudo T."/>
            <person name="Sakaki Y."/>
            <person name="Toyoda A."/>
            <person name="Hattori M."/>
            <person name="Ohkuma M."/>
        </authorList>
    </citation>
    <scope>NUCLEOTIDE SEQUENCE [LARGE SCALE GENOMIC DNA]</scope>
</reference>
<keyword evidence="1" id="KW-0812">Transmembrane</keyword>
<dbReference type="RefSeq" id="WP_012573201.1">
    <property type="nucleotide sequence ID" value="NC_011565.1"/>
</dbReference>
<feature type="domain" description="LiaF transmembrane" evidence="2">
    <location>
        <begin position="7"/>
        <end position="99"/>
    </location>
</feature>
<proteinExistence type="predicted"/>
<dbReference type="EMBL" id="AP010656">
    <property type="protein sequence ID" value="BAG83440.1"/>
    <property type="molecule type" value="Genomic_DNA"/>
</dbReference>
<gene>
    <name evidence="3" type="ordered locus">CFPG_177</name>
</gene>
<dbReference type="KEGG" id="aps:CFPG_177"/>
<feature type="transmembrane region" description="Helical" evidence="1">
    <location>
        <begin position="84"/>
        <end position="102"/>
    </location>
</feature>
<keyword evidence="1" id="KW-0472">Membrane</keyword>
<evidence type="ECO:0000256" key="1">
    <source>
        <dbReference type="SAM" id="Phobius"/>
    </source>
</evidence>
<dbReference type="HOGENOM" id="CLU_075538_0_0_10"/>
<evidence type="ECO:0000313" key="3">
    <source>
        <dbReference type="EMBL" id="BAG83440.1"/>
    </source>
</evidence>